<feature type="region of interest" description="Disordered" evidence="5">
    <location>
        <begin position="889"/>
        <end position="929"/>
    </location>
</feature>
<dbReference type="Proteomes" id="UP000319825">
    <property type="component" value="Unassembled WGS sequence"/>
</dbReference>
<dbReference type="InterPro" id="IPR042104">
    <property type="entry name" value="PKS_dehydratase_sf"/>
</dbReference>
<dbReference type="InterPro" id="IPR020807">
    <property type="entry name" value="PKS_DH"/>
</dbReference>
<dbReference type="InterPro" id="IPR001227">
    <property type="entry name" value="Ac_transferase_dom_sf"/>
</dbReference>
<dbReference type="SMART" id="SM00827">
    <property type="entry name" value="PKS_AT"/>
    <property type="match status" value="1"/>
</dbReference>
<evidence type="ECO:0000313" key="8">
    <source>
        <dbReference type="EMBL" id="TWH65135.1"/>
    </source>
</evidence>
<dbReference type="PANTHER" id="PTHR43775:SF37">
    <property type="entry name" value="SI:DKEY-61P9.11"/>
    <property type="match status" value="1"/>
</dbReference>
<dbReference type="InterPro" id="IPR049552">
    <property type="entry name" value="PKS_DH_N"/>
</dbReference>
<keyword evidence="1" id="KW-0596">Phosphopantetheine</keyword>
<feature type="active site" description="Proton acceptor; for dehydratase activity" evidence="4">
    <location>
        <position position="1475"/>
    </location>
</feature>
<dbReference type="CDD" id="cd00833">
    <property type="entry name" value="PKS"/>
    <property type="match status" value="1"/>
</dbReference>
<evidence type="ECO:0000256" key="5">
    <source>
        <dbReference type="SAM" id="MobiDB-lite"/>
    </source>
</evidence>
<feature type="region of interest" description="N-terminal hotdog fold" evidence="4">
    <location>
        <begin position="1443"/>
        <end position="1565"/>
    </location>
</feature>
<dbReference type="Gene3D" id="1.10.1200.10">
    <property type="entry name" value="ACP-like"/>
    <property type="match status" value="1"/>
</dbReference>
<dbReference type="InterPro" id="IPR020841">
    <property type="entry name" value="PKS_Beta-ketoAc_synthase_dom"/>
</dbReference>
<feature type="active site" description="Proton donor; for dehydratase activity" evidence="4">
    <location>
        <position position="1631"/>
    </location>
</feature>
<evidence type="ECO:0000256" key="2">
    <source>
        <dbReference type="ARBA" id="ARBA00022553"/>
    </source>
</evidence>
<dbReference type="SUPFAM" id="SSF53901">
    <property type="entry name" value="Thiolase-like"/>
    <property type="match status" value="1"/>
</dbReference>
<dbReference type="GO" id="GO:0006633">
    <property type="term" value="P:fatty acid biosynthetic process"/>
    <property type="evidence" value="ECO:0007669"/>
    <property type="project" value="TreeGrafter"/>
</dbReference>
<dbReference type="InterPro" id="IPR049900">
    <property type="entry name" value="PKS_mFAS_DH"/>
</dbReference>
<dbReference type="Gene3D" id="3.40.47.10">
    <property type="match status" value="1"/>
</dbReference>
<dbReference type="Gene3D" id="3.40.50.720">
    <property type="entry name" value="NAD(P)-binding Rossmann-like Domain"/>
    <property type="match status" value="1"/>
</dbReference>
<dbReference type="InterPro" id="IPR057326">
    <property type="entry name" value="KR_dom"/>
</dbReference>
<dbReference type="Pfam" id="PF00109">
    <property type="entry name" value="ketoacyl-synt"/>
    <property type="match status" value="1"/>
</dbReference>
<evidence type="ECO:0000256" key="4">
    <source>
        <dbReference type="PROSITE-ProRule" id="PRU01363"/>
    </source>
</evidence>
<keyword evidence="3" id="KW-0808">Transferase</keyword>
<protein>
    <submittedName>
        <fullName evidence="8">Enediyne polyketide synthase</fullName>
    </submittedName>
</protein>
<dbReference type="Pfam" id="PF21089">
    <property type="entry name" value="PKS_DH_N"/>
    <property type="match status" value="1"/>
</dbReference>
<proteinExistence type="predicted"/>
<dbReference type="GO" id="GO:0005737">
    <property type="term" value="C:cytoplasm"/>
    <property type="evidence" value="ECO:0007669"/>
    <property type="project" value="TreeGrafter"/>
</dbReference>
<dbReference type="Gene3D" id="3.10.129.110">
    <property type="entry name" value="Polyketide synthase dehydratase"/>
    <property type="match status" value="1"/>
</dbReference>
<dbReference type="PROSITE" id="PS52019">
    <property type="entry name" value="PKS_MFAS_DH"/>
    <property type="match status" value="1"/>
</dbReference>
<dbReference type="Pfam" id="PF14765">
    <property type="entry name" value="PS-DH"/>
    <property type="match status" value="1"/>
</dbReference>
<dbReference type="SUPFAM" id="SSF51735">
    <property type="entry name" value="NAD(P)-binding Rossmann-fold domains"/>
    <property type="match status" value="2"/>
</dbReference>
<sequence>MDRIAIVGMACRYPDADSPGQLWENVLAGRRAFRRIPDERTRLEDYWSPDPAAPDRFYARHAALLRDYQFDRLAHRVAGSTYRSTDLTHWLALDVAGRALADAGFPDGAGLPRDRTAVIVGNTLTGEFSRANVMRLRWPYVRRTVAAALAAEGWPDARTSGFLAELEQRYKAPFPAVDEDTLAGGLSNTIAGRICNHFDLNGGGYSVDGACSSSLLSVVTACRSLAEGDVAVALAGGVDLSIDPFEMVGFAKAGALARDEMRVYDRFSQGFWPGEGCGLVVLMRERDALAGGHRIYTTIAGWGVSSDGRGGITRPEADGHRLALDRAYRRAGYPVSSVPLFEGHGTGTAVGDATELRALSEARRAADPGASPAAIGSVKAMIGHTKAAAGVAGLIKAALALHHEVVPATTGCVEPHEELSGAAPALRVPRRAEPWPGDAPVRAGVTALGFGGINTHLALDSGPAPRRAALPARSAALARTTQDTELLLLDADGPDALRTAATRLADRVGALSYAELADLAAALQRRLRDRPWRAAVVAASPEAADRGLRRVAGALDQGRDALVEPAAGVFLGHAARPARLGFLFPGQGSGRRTDGGALRRRFAVADEVYRNAAPPPATGDPTGTAEAQPRIVTASVAALRVLAFLGLDADLAVGHSLGELTALHWAGAFDADDLRETATARGAIMADSPDGAMAGLAAAPARVRRIIGAEPVVVAGYNGPEQTVVAGPPDAVARCRAAATAAGVGNAAVAVSRAFHSPLMREAADRFGSWLSHRPFRPLRRRVLSTVTGAALPADVDLADLLVAQVVRPVLFAQAVTEAAADVDLFVEVGPGRVLTRLVAPLTPVPAVSVDTDDDTLAGVFAVFGAAYALGAPVAHAALFEGRPNRPLDPEATPRFLASPCESAPQVTGGPPPVTRETPAEAPAEASGDDELEVLRRLVAERAELPAHTIGDDVRLLDELHLSSITIGQLVNQAARRLGLAPLHAPTNVATARLRDLAEALRDLSDREAAPPPVVAGVAPWVRPFAVEWTAEPAAGAPGPGGPAGRWQAHPSGPSPGATALAAALERAGLGDGVLLVLAGRDADEPPGEDELAVALTAVQAALDQPPGGRLVVVQRGRGVAALARTAHLEAADLTTTVVDVDLAEPGAVGRVVADVAATAGFAESRHDRDGVRRVPVLRALPEAAGDDAPPLGPGDVLLATGGGKGITAECALALARDTGARLVLLGRSDPVTDAELAASLDRMRAFVPTLRYERVDVTDAAAVRATVADVAATWGHVTAVLHGAGHNEPTPLAKLDVGQLADTLAPKLTGLRTVLDAVDPDRLRLLVTFGSIIGRAGLHGEAHYALANDWLAGLTERFAAGHPACRALCLEWSVWAGIGMGERLSVVEGLRQAGIQPVHTDQGVAVLRRLVADPATPASLVVAGRVGGLDTVRFARPELPLLRFVERPLVHYPGVELVTEATLGVDSDPYLDDHRLDDNLLFPAVLGLEAMAQVATALRGGRVVAVENAGFPRPIVVAPGGRTTVRIAALAAGPDAVRVVIRSDETAFAVDHFTATVLFTTGTDRAPGPRPVAGHLAPVELTPQELYEGVLFQGGRFRRLARYRRVTARDVEFDATVADDARWFSPFLPDRLLLGDPGARDALMHGIQVCVPDATLLPAAIGRIELAGPPPAAPATVSCVATERRHDGDTYVYDLAVHGPDGALLERWTGLRLTGVGRRDAGGPWPAALLGPLLERRLAATSGAPVGLAAEPAPAGTARRAATALALTRLLGREPALRHRADGRPELAVGPAVSASHGAGLTLVAAGDPVVACDAEPVAARSAADRAGLLGPHAALAELLARQCGEPPDVAATRVWCAVECLQKAGRPTDTPLTAGPDGAGAWQELTSPGLRILTLATRLGPTGAAAVLAVLTTREG</sequence>
<dbReference type="InterPro" id="IPR036736">
    <property type="entry name" value="ACP-like_sf"/>
</dbReference>
<dbReference type="SUPFAM" id="SSF52151">
    <property type="entry name" value="FabD/lysophospholipase-like"/>
    <property type="match status" value="1"/>
</dbReference>
<dbReference type="InterPro" id="IPR049551">
    <property type="entry name" value="PKS_DH_C"/>
</dbReference>
<organism evidence="8 9">
    <name type="scientific">Micromonospora olivasterospora</name>
    <dbReference type="NCBI Taxonomy" id="1880"/>
    <lineage>
        <taxon>Bacteria</taxon>
        <taxon>Bacillati</taxon>
        <taxon>Actinomycetota</taxon>
        <taxon>Actinomycetes</taxon>
        <taxon>Micromonosporales</taxon>
        <taxon>Micromonosporaceae</taxon>
        <taxon>Micromonospora</taxon>
    </lineage>
</organism>
<comment type="caution">
    <text evidence="8">The sequence shown here is derived from an EMBL/GenBank/DDBJ whole genome shotgun (WGS) entry which is preliminary data.</text>
</comment>
<feature type="region of interest" description="C-terminal hotdog fold" evidence="4">
    <location>
        <begin position="1578"/>
        <end position="1723"/>
    </location>
</feature>
<feature type="domain" description="PKS/mFAS DH" evidence="7">
    <location>
        <begin position="1443"/>
        <end position="1723"/>
    </location>
</feature>
<dbReference type="Pfam" id="PF08659">
    <property type="entry name" value="KR"/>
    <property type="match status" value="1"/>
</dbReference>
<dbReference type="GO" id="GO:0071770">
    <property type="term" value="P:DIM/DIP cell wall layer assembly"/>
    <property type="evidence" value="ECO:0007669"/>
    <property type="project" value="TreeGrafter"/>
</dbReference>
<dbReference type="InterPro" id="IPR016039">
    <property type="entry name" value="Thiolase-like"/>
</dbReference>
<dbReference type="InterPro" id="IPR014031">
    <property type="entry name" value="Ketoacyl_synth_C"/>
</dbReference>
<dbReference type="PANTHER" id="PTHR43775">
    <property type="entry name" value="FATTY ACID SYNTHASE"/>
    <property type="match status" value="1"/>
</dbReference>
<dbReference type="EMBL" id="VLKE01000001">
    <property type="protein sequence ID" value="TWH65135.1"/>
    <property type="molecule type" value="Genomic_DNA"/>
</dbReference>
<evidence type="ECO:0000256" key="3">
    <source>
        <dbReference type="ARBA" id="ARBA00022679"/>
    </source>
</evidence>
<dbReference type="SMART" id="SM00826">
    <property type="entry name" value="PKS_DH"/>
    <property type="match status" value="1"/>
</dbReference>
<name>A0A562I3A7_MICOL</name>
<dbReference type="PROSITE" id="PS52004">
    <property type="entry name" value="KS3_2"/>
    <property type="match status" value="1"/>
</dbReference>
<dbReference type="InterPro" id="IPR014043">
    <property type="entry name" value="Acyl_transferase_dom"/>
</dbReference>
<evidence type="ECO:0000313" key="9">
    <source>
        <dbReference type="Proteomes" id="UP000319825"/>
    </source>
</evidence>
<gene>
    <name evidence="8" type="ORF">JD77_00070</name>
</gene>
<dbReference type="Pfam" id="PF02801">
    <property type="entry name" value="Ketoacyl-synt_C"/>
    <property type="match status" value="1"/>
</dbReference>
<keyword evidence="9" id="KW-1185">Reference proteome</keyword>
<dbReference type="SMART" id="SM00825">
    <property type="entry name" value="PKS_KS"/>
    <property type="match status" value="1"/>
</dbReference>
<dbReference type="Pfam" id="PF00698">
    <property type="entry name" value="Acyl_transf_1"/>
    <property type="match status" value="1"/>
</dbReference>
<dbReference type="InterPro" id="IPR036291">
    <property type="entry name" value="NAD(P)-bd_dom_sf"/>
</dbReference>
<dbReference type="SUPFAM" id="SSF47336">
    <property type="entry name" value="ACP-like"/>
    <property type="match status" value="1"/>
</dbReference>
<dbReference type="CDD" id="cd08953">
    <property type="entry name" value="KR_2_SDR_x"/>
    <property type="match status" value="1"/>
</dbReference>
<accession>A0A562I3A7</accession>
<feature type="compositionally biased region" description="Low complexity" evidence="5">
    <location>
        <begin position="915"/>
        <end position="926"/>
    </location>
</feature>
<dbReference type="GO" id="GO:0005886">
    <property type="term" value="C:plasma membrane"/>
    <property type="evidence" value="ECO:0007669"/>
    <property type="project" value="TreeGrafter"/>
</dbReference>
<evidence type="ECO:0000256" key="1">
    <source>
        <dbReference type="ARBA" id="ARBA00022450"/>
    </source>
</evidence>
<dbReference type="Gene3D" id="3.40.366.10">
    <property type="entry name" value="Malonyl-Coenzyme A Acyl Carrier Protein, domain 2"/>
    <property type="match status" value="1"/>
</dbReference>
<evidence type="ECO:0000259" key="6">
    <source>
        <dbReference type="PROSITE" id="PS52004"/>
    </source>
</evidence>
<dbReference type="SUPFAM" id="SSF55048">
    <property type="entry name" value="Probable ACP-binding domain of malonyl-CoA ACP transacylase"/>
    <property type="match status" value="1"/>
</dbReference>
<feature type="domain" description="Ketosynthase family 3 (KS3)" evidence="6">
    <location>
        <begin position="1"/>
        <end position="461"/>
    </location>
</feature>
<dbReference type="InterPro" id="IPR013968">
    <property type="entry name" value="PKS_KR"/>
</dbReference>
<keyword evidence="2" id="KW-0597">Phosphoprotein</keyword>
<dbReference type="InterPro" id="IPR014030">
    <property type="entry name" value="Ketoacyl_synth_N"/>
</dbReference>
<feature type="region of interest" description="Disordered" evidence="5">
    <location>
        <begin position="1034"/>
        <end position="1057"/>
    </location>
</feature>
<reference evidence="8 9" key="1">
    <citation type="submission" date="2019-07" db="EMBL/GenBank/DDBJ databases">
        <title>R&amp;d 2014.</title>
        <authorList>
            <person name="Klenk H.-P."/>
        </authorList>
    </citation>
    <scope>NUCLEOTIDE SEQUENCE [LARGE SCALE GENOMIC DNA]</scope>
    <source>
        <strain evidence="8 9">DSM 43868</strain>
    </source>
</reference>
<dbReference type="OrthoDB" id="4537517at2"/>
<dbReference type="InterPro" id="IPR050091">
    <property type="entry name" value="PKS_NRPS_Biosynth_Enz"/>
</dbReference>
<evidence type="ECO:0000259" key="7">
    <source>
        <dbReference type="PROSITE" id="PS52019"/>
    </source>
</evidence>
<dbReference type="RefSeq" id="WP_145777347.1">
    <property type="nucleotide sequence ID" value="NZ_BAAATQ010000054.1"/>
</dbReference>
<dbReference type="GO" id="GO:0004312">
    <property type="term" value="F:fatty acid synthase activity"/>
    <property type="evidence" value="ECO:0007669"/>
    <property type="project" value="TreeGrafter"/>
</dbReference>
<dbReference type="SMART" id="SM00822">
    <property type="entry name" value="PKS_KR"/>
    <property type="match status" value="1"/>
</dbReference>
<dbReference type="InterPro" id="IPR016036">
    <property type="entry name" value="Malonyl_transacylase_ACP-bd"/>
</dbReference>
<dbReference type="InterPro" id="IPR016035">
    <property type="entry name" value="Acyl_Trfase/lysoPLipase"/>
</dbReference>